<reference evidence="1 2" key="1">
    <citation type="submission" date="2016-02" db="EMBL/GenBank/DDBJ databases">
        <title>Ulvibacter sp. LPB0005, isolated from Thais luteostoma.</title>
        <authorList>
            <person name="Shin S.-K."/>
            <person name="Yi H."/>
        </authorList>
    </citation>
    <scope>NUCLEOTIDE SEQUENCE [LARGE SCALE GENOMIC DNA]</scope>
    <source>
        <strain evidence="1 2">LPB0005</strain>
    </source>
</reference>
<gene>
    <name evidence="1" type="ORF">ULVI_09340</name>
</gene>
<dbReference type="Proteomes" id="UP000077013">
    <property type="component" value="Unassembled WGS sequence"/>
</dbReference>
<accession>A0A167HMM0</accession>
<keyword evidence="2" id="KW-1185">Reference proteome</keyword>
<name>A0A167HMM0_9FLAO</name>
<organism evidence="1 2">
    <name type="scientific">Cochleicola gelatinilyticus</name>
    <dbReference type="NCBI Taxonomy" id="1763537"/>
    <lineage>
        <taxon>Bacteria</taxon>
        <taxon>Pseudomonadati</taxon>
        <taxon>Bacteroidota</taxon>
        <taxon>Flavobacteriia</taxon>
        <taxon>Flavobacteriales</taxon>
        <taxon>Flavobacteriaceae</taxon>
        <taxon>Cochleicola</taxon>
    </lineage>
</organism>
<dbReference type="STRING" id="1763537.ULVI_09340"/>
<protein>
    <recommendedName>
        <fullName evidence="3">Phage capsid protein</fullName>
    </recommendedName>
</protein>
<dbReference type="AlphaFoldDB" id="A0A167HMM0"/>
<sequence length="305" mass="33300">MSLDVTNFQDIVVRENKAILKALFSQSANKYALYQYGNKGSMSIPVVSKTGSLQQGKCVGKNGTVVMEEVLVNVLPYTSYFDICADDLQAKYNQVLAPGSNNEGDIPDSVEEGIVLTEVSNIGEELSFNAWQGDTAGSGYTFTDGFIKMIDTKNVSIDGNTSNATEITKGNVIGLVDDMIVAMPQKVKRAGDAVLLVGSDVFELYIQALKAANLYHYDPEMAINGMYKVPGTKVTMIDEYGLEATDRMFAGFGGNFILSSDVEGEQEIMEVWYSKDEDKVNFRTKFKFGLGLANADEITEFTLSA</sequence>
<evidence type="ECO:0000313" key="2">
    <source>
        <dbReference type="Proteomes" id="UP000077013"/>
    </source>
</evidence>
<evidence type="ECO:0000313" key="1">
    <source>
        <dbReference type="EMBL" id="OAB78775.1"/>
    </source>
</evidence>
<comment type="caution">
    <text evidence="1">The sequence shown here is derived from an EMBL/GenBank/DDBJ whole genome shotgun (WGS) entry which is preliminary data.</text>
</comment>
<dbReference type="EMBL" id="LRXL01000037">
    <property type="protein sequence ID" value="OAB78775.1"/>
    <property type="molecule type" value="Genomic_DNA"/>
</dbReference>
<dbReference type="RefSeq" id="WP_068592101.1">
    <property type="nucleotide sequence ID" value="NZ_LRXL01000037.1"/>
</dbReference>
<evidence type="ECO:0008006" key="3">
    <source>
        <dbReference type="Google" id="ProtNLM"/>
    </source>
</evidence>
<proteinExistence type="predicted"/>
<dbReference type="OrthoDB" id="1414333at2"/>